<dbReference type="EMBL" id="BMHY01000002">
    <property type="protein sequence ID" value="GGG62869.1"/>
    <property type="molecule type" value="Genomic_DNA"/>
</dbReference>
<gene>
    <name evidence="1" type="ORF">GCM10010918_15870</name>
</gene>
<dbReference type="InterPro" id="IPR035901">
    <property type="entry name" value="GIY-YIG_endonuc_sf"/>
</dbReference>
<dbReference type="Gene3D" id="3.40.1440.10">
    <property type="entry name" value="GIY-YIG endonuclease"/>
    <property type="match status" value="1"/>
</dbReference>
<keyword evidence="2" id="KW-1185">Reference proteome</keyword>
<comment type="caution">
    <text evidence="1">The sequence shown here is derived from an EMBL/GenBank/DDBJ whole genome shotgun (WGS) entry which is preliminary data.</text>
</comment>
<organism evidence="1 2">
    <name type="scientific">Paenibacillus radicis</name>
    <name type="common">ex Gao et al. 2016</name>
    <dbReference type="NCBI Taxonomy" id="1737354"/>
    <lineage>
        <taxon>Bacteria</taxon>
        <taxon>Bacillati</taxon>
        <taxon>Bacillota</taxon>
        <taxon>Bacilli</taxon>
        <taxon>Bacillales</taxon>
        <taxon>Paenibacillaceae</taxon>
        <taxon>Paenibacillus</taxon>
    </lineage>
</organism>
<sequence>MKKDVKKQLAADYMEQERVMGVYQIVNQTTGRIFVGSSSNMSGAWSRARFELDMGMHKCKPLQNDWKKQGLDAFTFEIVDRLKLEEKLRFDYKDVFSLQQEGQAAQQIRQYRKDTQKLEQVWLEKLQEQGIDIYNE</sequence>
<proteinExistence type="predicted"/>
<dbReference type="CDD" id="cd10451">
    <property type="entry name" value="GIY-YIG_LuxR_like"/>
    <property type="match status" value="1"/>
</dbReference>
<dbReference type="RefSeq" id="WP_188888368.1">
    <property type="nucleotide sequence ID" value="NZ_BMHY01000002.1"/>
</dbReference>
<reference evidence="1 2" key="1">
    <citation type="journal article" date="2014" name="Int. J. Syst. Evol. Microbiol.">
        <title>Complete genome sequence of Corynebacterium casei LMG S-19264T (=DSM 44701T), isolated from a smear-ripened cheese.</title>
        <authorList>
            <consortium name="US DOE Joint Genome Institute (JGI-PGF)"/>
            <person name="Walter F."/>
            <person name="Albersmeier A."/>
            <person name="Kalinowski J."/>
            <person name="Ruckert C."/>
        </authorList>
    </citation>
    <scope>NUCLEOTIDE SEQUENCE [LARGE SCALE GENOMIC DNA]</scope>
    <source>
        <strain evidence="1 2">CGMCC 1.15286</strain>
    </source>
</reference>
<evidence type="ECO:0000313" key="2">
    <source>
        <dbReference type="Proteomes" id="UP000600247"/>
    </source>
</evidence>
<protein>
    <submittedName>
        <fullName evidence="1">Nuclease</fullName>
    </submittedName>
</protein>
<dbReference type="AlphaFoldDB" id="A0A917GZ92"/>
<dbReference type="Proteomes" id="UP000600247">
    <property type="component" value="Unassembled WGS sequence"/>
</dbReference>
<dbReference type="SUPFAM" id="SSF82771">
    <property type="entry name" value="GIY-YIG endonuclease"/>
    <property type="match status" value="1"/>
</dbReference>
<accession>A0A917GZ92</accession>
<name>A0A917GZ92_9BACL</name>
<evidence type="ECO:0000313" key="1">
    <source>
        <dbReference type="EMBL" id="GGG62869.1"/>
    </source>
</evidence>